<keyword evidence="6" id="KW-1185">Reference proteome</keyword>
<dbReference type="InterPro" id="IPR036388">
    <property type="entry name" value="WH-like_DNA-bd_sf"/>
</dbReference>
<reference evidence="5 6" key="1">
    <citation type="submission" date="2020-06" db="EMBL/GenBank/DDBJ databases">
        <title>Draft genome of Uliginosibacterium sp. IMCC34675.</title>
        <authorList>
            <person name="Song J."/>
        </authorList>
    </citation>
    <scope>NUCLEOTIDE SEQUENCE [LARGE SCALE GENOMIC DNA]</scope>
    <source>
        <strain evidence="5 6">IMCC34675</strain>
    </source>
</reference>
<evidence type="ECO:0000256" key="1">
    <source>
        <dbReference type="ARBA" id="ARBA00023015"/>
    </source>
</evidence>
<dbReference type="PANTHER" id="PTHR33164:SF44">
    <property type="entry name" value="TRANSCRIPTIONAL REGULATORY PROTEIN"/>
    <property type="match status" value="1"/>
</dbReference>
<name>A0ABX2IFD7_9RHOO</name>
<evidence type="ECO:0000259" key="4">
    <source>
        <dbReference type="PROSITE" id="PS50995"/>
    </source>
</evidence>
<keyword evidence="1" id="KW-0805">Transcription regulation</keyword>
<dbReference type="Proteomes" id="UP000778523">
    <property type="component" value="Unassembled WGS sequence"/>
</dbReference>
<accession>A0ABX2IFD7</accession>
<protein>
    <submittedName>
        <fullName evidence="5">MarR family transcriptional regulator</fullName>
    </submittedName>
</protein>
<dbReference type="Pfam" id="PF12802">
    <property type="entry name" value="MarR_2"/>
    <property type="match status" value="1"/>
</dbReference>
<dbReference type="InterPro" id="IPR023187">
    <property type="entry name" value="Tscrpt_reg_MarR-type_CS"/>
</dbReference>
<evidence type="ECO:0000313" key="5">
    <source>
        <dbReference type="EMBL" id="NSL55459.1"/>
    </source>
</evidence>
<evidence type="ECO:0000256" key="3">
    <source>
        <dbReference type="ARBA" id="ARBA00023163"/>
    </source>
</evidence>
<dbReference type="PANTHER" id="PTHR33164">
    <property type="entry name" value="TRANSCRIPTIONAL REGULATOR, MARR FAMILY"/>
    <property type="match status" value="1"/>
</dbReference>
<proteinExistence type="predicted"/>
<keyword evidence="2" id="KW-0238">DNA-binding</keyword>
<dbReference type="SMART" id="SM00347">
    <property type="entry name" value="HTH_MARR"/>
    <property type="match status" value="1"/>
</dbReference>
<sequence>MLDVNSPEREAELFAAIELFFYAFRAFTAKPDAILAERGLARLHHRILYFVARRPGQRVSDLLATLGVSKQALHGPLKQLVELGLVQVAADASDGRARCLSLSAAGAELEARLSQTQRELMAGIFAAQGRAAEQAWREVMAGLAEQV</sequence>
<gene>
    <name evidence="5" type="ORF">HJ583_010525</name>
</gene>
<dbReference type="EMBL" id="JABCSC020000002">
    <property type="protein sequence ID" value="NSL55459.1"/>
    <property type="molecule type" value="Genomic_DNA"/>
</dbReference>
<comment type="caution">
    <text evidence="5">The sequence shown here is derived from an EMBL/GenBank/DDBJ whole genome shotgun (WGS) entry which is preliminary data.</text>
</comment>
<dbReference type="Gene3D" id="1.10.10.10">
    <property type="entry name" value="Winged helix-like DNA-binding domain superfamily/Winged helix DNA-binding domain"/>
    <property type="match status" value="1"/>
</dbReference>
<dbReference type="InterPro" id="IPR000835">
    <property type="entry name" value="HTH_MarR-typ"/>
</dbReference>
<feature type="domain" description="HTH marR-type" evidence="4">
    <location>
        <begin position="10"/>
        <end position="147"/>
    </location>
</feature>
<dbReference type="InterPro" id="IPR036390">
    <property type="entry name" value="WH_DNA-bd_sf"/>
</dbReference>
<dbReference type="SUPFAM" id="SSF46785">
    <property type="entry name" value="Winged helix' DNA-binding domain"/>
    <property type="match status" value="1"/>
</dbReference>
<dbReference type="RefSeq" id="WP_170021856.1">
    <property type="nucleotide sequence ID" value="NZ_JABCSC020000002.1"/>
</dbReference>
<dbReference type="PROSITE" id="PS50995">
    <property type="entry name" value="HTH_MARR_2"/>
    <property type="match status" value="1"/>
</dbReference>
<evidence type="ECO:0000313" key="6">
    <source>
        <dbReference type="Proteomes" id="UP000778523"/>
    </source>
</evidence>
<evidence type="ECO:0000256" key="2">
    <source>
        <dbReference type="ARBA" id="ARBA00023125"/>
    </source>
</evidence>
<dbReference type="InterPro" id="IPR039422">
    <property type="entry name" value="MarR/SlyA-like"/>
</dbReference>
<dbReference type="PROSITE" id="PS01117">
    <property type="entry name" value="HTH_MARR_1"/>
    <property type="match status" value="1"/>
</dbReference>
<keyword evidence="3" id="KW-0804">Transcription</keyword>
<organism evidence="5 6">
    <name type="scientific">Uliginosibacterium aquaticum</name>
    <dbReference type="NCBI Taxonomy" id="2731212"/>
    <lineage>
        <taxon>Bacteria</taxon>
        <taxon>Pseudomonadati</taxon>
        <taxon>Pseudomonadota</taxon>
        <taxon>Betaproteobacteria</taxon>
        <taxon>Rhodocyclales</taxon>
        <taxon>Zoogloeaceae</taxon>
        <taxon>Uliginosibacterium</taxon>
    </lineage>
</organism>